<comment type="caution">
    <text evidence="7">The sequence shown here is derived from an EMBL/GenBank/DDBJ whole genome shotgun (WGS) entry which is preliminary data.</text>
</comment>
<evidence type="ECO:0000256" key="3">
    <source>
        <dbReference type="ARBA" id="ARBA00022840"/>
    </source>
</evidence>
<keyword evidence="3" id="KW-0067">ATP-binding</keyword>
<dbReference type="InterPro" id="IPR007696">
    <property type="entry name" value="DNA_mismatch_repair_MutS_core"/>
</dbReference>
<gene>
    <name evidence="7" type="ORF">WJX75_005281</name>
</gene>
<evidence type="ECO:0000256" key="1">
    <source>
        <dbReference type="ARBA" id="ARBA00006271"/>
    </source>
</evidence>
<dbReference type="InterPro" id="IPR027417">
    <property type="entry name" value="P-loop_NTPase"/>
</dbReference>
<evidence type="ECO:0000313" key="8">
    <source>
        <dbReference type="Proteomes" id="UP001491310"/>
    </source>
</evidence>
<accession>A0ABR2Z3Q9</accession>
<dbReference type="EMBL" id="JALJOT010000001">
    <property type="protein sequence ID" value="KAK9918605.1"/>
    <property type="molecule type" value="Genomic_DNA"/>
</dbReference>
<dbReference type="PIRSF" id="PIRSF037677">
    <property type="entry name" value="DNA_mis_repair_Msh6"/>
    <property type="match status" value="1"/>
</dbReference>
<dbReference type="SUPFAM" id="SSF48334">
    <property type="entry name" value="DNA repair protein MutS, domain III"/>
    <property type="match status" value="1"/>
</dbReference>
<keyword evidence="8" id="KW-1185">Reference proteome</keyword>
<dbReference type="InterPro" id="IPR045076">
    <property type="entry name" value="MutS"/>
</dbReference>
<dbReference type="InterPro" id="IPR017261">
    <property type="entry name" value="DNA_mismatch_repair_MutS/MSH"/>
</dbReference>
<keyword evidence="4" id="KW-0238">DNA-binding</keyword>
<comment type="similarity">
    <text evidence="1">Belongs to the DNA mismatch repair MutS family.</text>
</comment>
<dbReference type="CDD" id="cd03281">
    <property type="entry name" value="ABC_MSH5_euk"/>
    <property type="match status" value="1"/>
</dbReference>
<dbReference type="Pfam" id="PF00488">
    <property type="entry name" value="MutS_V"/>
    <property type="match status" value="1"/>
</dbReference>
<dbReference type="Gene3D" id="3.40.50.300">
    <property type="entry name" value="P-loop containing nucleotide triphosphate hydrolases"/>
    <property type="match status" value="1"/>
</dbReference>
<feature type="region of interest" description="Disordered" evidence="5">
    <location>
        <begin position="371"/>
        <end position="422"/>
    </location>
</feature>
<feature type="compositionally biased region" description="Low complexity" evidence="5">
    <location>
        <begin position="398"/>
        <end position="407"/>
    </location>
</feature>
<evidence type="ECO:0000256" key="5">
    <source>
        <dbReference type="SAM" id="MobiDB-lite"/>
    </source>
</evidence>
<dbReference type="PROSITE" id="PS00486">
    <property type="entry name" value="DNA_MISMATCH_REPAIR_2"/>
    <property type="match status" value="1"/>
</dbReference>
<evidence type="ECO:0000256" key="2">
    <source>
        <dbReference type="ARBA" id="ARBA00022741"/>
    </source>
</evidence>
<protein>
    <recommendedName>
        <fullName evidence="6">DNA mismatch repair proteins mutS family domain-containing protein</fullName>
    </recommendedName>
</protein>
<feature type="domain" description="DNA mismatch repair proteins mutS family" evidence="6">
    <location>
        <begin position="743"/>
        <end position="759"/>
    </location>
</feature>
<keyword evidence="2" id="KW-0547">Nucleotide-binding</keyword>
<evidence type="ECO:0000256" key="4">
    <source>
        <dbReference type="ARBA" id="ARBA00023125"/>
    </source>
</evidence>
<feature type="region of interest" description="Disordered" evidence="5">
    <location>
        <begin position="1"/>
        <end position="21"/>
    </location>
</feature>
<dbReference type="SMART" id="SM00533">
    <property type="entry name" value="MUTSd"/>
    <property type="match status" value="1"/>
</dbReference>
<dbReference type="Pfam" id="PF05192">
    <property type="entry name" value="MutS_III"/>
    <property type="match status" value="1"/>
</dbReference>
<proteinExistence type="inferred from homology"/>
<evidence type="ECO:0000259" key="6">
    <source>
        <dbReference type="PROSITE" id="PS00486"/>
    </source>
</evidence>
<dbReference type="Proteomes" id="UP001491310">
    <property type="component" value="Unassembled WGS sequence"/>
</dbReference>
<dbReference type="SMART" id="SM00534">
    <property type="entry name" value="MUTSac"/>
    <property type="match status" value="1"/>
</dbReference>
<organism evidence="7 8">
    <name type="scientific">Coccomyxa subellipsoidea</name>
    <dbReference type="NCBI Taxonomy" id="248742"/>
    <lineage>
        <taxon>Eukaryota</taxon>
        <taxon>Viridiplantae</taxon>
        <taxon>Chlorophyta</taxon>
        <taxon>core chlorophytes</taxon>
        <taxon>Trebouxiophyceae</taxon>
        <taxon>Trebouxiophyceae incertae sedis</taxon>
        <taxon>Coccomyxaceae</taxon>
        <taxon>Coccomyxa</taxon>
    </lineage>
</organism>
<dbReference type="SUPFAM" id="SSF52540">
    <property type="entry name" value="P-loop containing nucleoside triphosphate hydrolases"/>
    <property type="match status" value="1"/>
</dbReference>
<dbReference type="InterPro" id="IPR036187">
    <property type="entry name" value="DNA_mismatch_repair_MutS_sf"/>
</dbReference>
<dbReference type="PANTHER" id="PTHR11361:SF20">
    <property type="entry name" value="MUTS PROTEIN HOMOLOG 5"/>
    <property type="match status" value="1"/>
</dbReference>
<name>A0ABR2Z3Q9_9CHLO</name>
<dbReference type="Gene3D" id="1.10.1420.10">
    <property type="match status" value="1"/>
</dbReference>
<evidence type="ECO:0000313" key="7">
    <source>
        <dbReference type="EMBL" id="KAK9918605.1"/>
    </source>
</evidence>
<dbReference type="InterPro" id="IPR000432">
    <property type="entry name" value="DNA_mismatch_repair_MutS_C"/>
</dbReference>
<sequence length="922" mass="101075">MRHSGEPAAVEAGEQTAEDEAENKTGVFMAACYQSGSLGLACFDTQTAEVLVMQTHEESRGPFAYQSLQLAKLQFNPEVIYTSAKADQEFLDALKQGVGVTASSEEYEVRLEKSRRFHLNEAMGHLQMLHVRGMREGLSVQERMHILNTMIDLSATQQVCAAGALLTILHKEDLLVAPTDISSGQQLDMSGDSEFLFSVECLAEFSLHGQLIVDPASIRALQIFQEEQHPSAMGVGQSKEGFSIFGMLNKCVSPMGKRLLKLWFSRPIVNLAVLEDRQDTIEALMHAPDVMKSLRDVLRKIKDVPKILQRLQAMQSLLDVKDFTCMLDSISSLLLLRDALLSADLTCSRSTSHGVTSKDVSRSATPAAATFSHSSCSVADQPGRSGYPLGPTAHELRSSQQLQSAQQPPHSKKFSAHGSASIPGRSAPLGIVRKAADCIDSAQLTCHSMIADVIDADQEEGMLIAAGVSEKLDSLKHTYHGLPDFLTHVVEAEMARIPRHLSDAFKQQLWSIIYMPQVGFLVRVEGRRMTADVEEYLPDYQFAFEDTSAEGAGMYYRCSRTHDLQSEFGDMLHRIHDLENSICSELIQRLAAFGPSLGRAVALAAEVDCLLSLAQCARDFRYSRPRLTQDNVLHIKQGRHALAELVVDSFIPNDTTMHADAARVQIITGPNYAGKSCYAKQVALIVFLAHIGSFVPAAEATVGLTDRIFTRIVTTEALSVPQSAFMIDMSQVSNMLRHASPRSLCIIDEFGKGTLAADGIGLLCSTLCHFTAQRPSPRVIAVTHFSEVLNEAYLRRSPQLAFFTMNVLTEADSSASGQADRVVFLYSLVPGYAAPSFGIHCAQLAGVNQDILQRAREVLERRSTGSALASLKSERQAAMEARFKHLLDSLLATDLKNDSQIRQLLAIAAQPIQSQHIQSQQT</sequence>
<dbReference type="PANTHER" id="PTHR11361">
    <property type="entry name" value="DNA MISMATCH REPAIR PROTEIN MUTS FAMILY MEMBER"/>
    <property type="match status" value="1"/>
</dbReference>
<reference evidence="7 8" key="1">
    <citation type="journal article" date="2024" name="Nat. Commun.">
        <title>Phylogenomics reveals the evolutionary origins of lichenization in chlorophyte algae.</title>
        <authorList>
            <person name="Puginier C."/>
            <person name="Libourel C."/>
            <person name="Otte J."/>
            <person name="Skaloud P."/>
            <person name="Haon M."/>
            <person name="Grisel S."/>
            <person name="Petersen M."/>
            <person name="Berrin J.G."/>
            <person name="Delaux P.M."/>
            <person name="Dal Grande F."/>
            <person name="Keller J."/>
        </authorList>
    </citation>
    <scope>NUCLEOTIDE SEQUENCE [LARGE SCALE GENOMIC DNA]</scope>
    <source>
        <strain evidence="7 8">SAG 216-7</strain>
    </source>
</reference>